<organism evidence="7 8">
    <name type="scientific">Chloebia gouldiae</name>
    <name type="common">Gouldian finch</name>
    <name type="synonym">Erythrura gouldiae</name>
    <dbReference type="NCBI Taxonomy" id="44316"/>
    <lineage>
        <taxon>Eukaryota</taxon>
        <taxon>Metazoa</taxon>
        <taxon>Chordata</taxon>
        <taxon>Craniata</taxon>
        <taxon>Vertebrata</taxon>
        <taxon>Euteleostomi</taxon>
        <taxon>Archelosauria</taxon>
        <taxon>Archosauria</taxon>
        <taxon>Dinosauria</taxon>
        <taxon>Saurischia</taxon>
        <taxon>Theropoda</taxon>
        <taxon>Coelurosauria</taxon>
        <taxon>Aves</taxon>
        <taxon>Neognathae</taxon>
        <taxon>Neoaves</taxon>
        <taxon>Telluraves</taxon>
        <taxon>Australaves</taxon>
        <taxon>Passeriformes</taxon>
        <taxon>Passeroidea</taxon>
        <taxon>Passeridae</taxon>
        <taxon>Chloebia</taxon>
    </lineage>
</organism>
<name>A0A3L8STM7_CHLGU</name>
<sequence>YRCLALLYWRMFRLKRDHAVKYSKALIEYFKNSSKAAQNPSPWGASGKSTGTPSPMSPSPSPVSSVGSQGSTGAPSPSPIITIPQRIHQMAANHVSITNSILHSYDYWEMADNLAKENRGEQGKTMDYSRRLLHDLAQENNYFDRKAVCKVGLQRLFLFSVCS</sequence>
<protein>
    <recommendedName>
        <fullName evidence="6">AF4/FMR2 C-terminal homology domain-containing protein</fullName>
    </recommendedName>
</protein>
<dbReference type="PANTHER" id="PTHR10528">
    <property type="entry name" value="AF4/FMR2 FAMILY MEMBER"/>
    <property type="match status" value="1"/>
</dbReference>
<dbReference type="GO" id="GO:0032783">
    <property type="term" value="C:super elongation complex"/>
    <property type="evidence" value="ECO:0007669"/>
    <property type="project" value="TreeGrafter"/>
</dbReference>
<comment type="subcellular location">
    <subcellularLocation>
        <location evidence="1">Nucleus</location>
    </subcellularLocation>
</comment>
<evidence type="ECO:0000256" key="2">
    <source>
        <dbReference type="ARBA" id="ARBA00007354"/>
    </source>
</evidence>
<dbReference type="Proteomes" id="UP000276834">
    <property type="component" value="Unassembled WGS sequence"/>
</dbReference>
<keyword evidence="4" id="KW-0539">Nucleus</keyword>
<dbReference type="AlphaFoldDB" id="A0A3L8STM7"/>
<feature type="non-terminal residue" evidence="7">
    <location>
        <position position="1"/>
    </location>
</feature>
<evidence type="ECO:0000313" key="8">
    <source>
        <dbReference type="Proteomes" id="UP000276834"/>
    </source>
</evidence>
<evidence type="ECO:0000256" key="4">
    <source>
        <dbReference type="ARBA" id="ARBA00023242"/>
    </source>
</evidence>
<feature type="compositionally biased region" description="Low complexity" evidence="5">
    <location>
        <begin position="62"/>
        <end position="73"/>
    </location>
</feature>
<dbReference type="GO" id="GO:0010468">
    <property type="term" value="P:regulation of gene expression"/>
    <property type="evidence" value="ECO:0007669"/>
    <property type="project" value="InterPro"/>
</dbReference>
<keyword evidence="3" id="KW-0597">Phosphoprotein</keyword>
<gene>
    <name evidence="7" type="ORF">DV515_00003787</name>
</gene>
<feature type="region of interest" description="Disordered" evidence="5">
    <location>
        <begin position="35"/>
        <end position="80"/>
    </location>
</feature>
<keyword evidence="8" id="KW-1185">Reference proteome</keyword>
<evidence type="ECO:0000259" key="6">
    <source>
        <dbReference type="Pfam" id="PF18876"/>
    </source>
</evidence>
<comment type="caution">
    <text evidence="7">The sequence shown here is derived from an EMBL/GenBank/DDBJ whole genome shotgun (WGS) entry which is preliminary data.</text>
</comment>
<accession>A0A3L8STM7</accession>
<evidence type="ECO:0000256" key="5">
    <source>
        <dbReference type="SAM" id="MobiDB-lite"/>
    </source>
</evidence>
<dbReference type="InterPro" id="IPR007797">
    <property type="entry name" value="AF4/FMR2"/>
</dbReference>
<evidence type="ECO:0000256" key="1">
    <source>
        <dbReference type="ARBA" id="ARBA00004123"/>
    </source>
</evidence>
<evidence type="ECO:0000313" key="7">
    <source>
        <dbReference type="EMBL" id="RLW07633.1"/>
    </source>
</evidence>
<dbReference type="Pfam" id="PF18876">
    <property type="entry name" value="AFF4_CHD"/>
    <property type="match status" value="1"/>
</dbReference>
<dbReference type="EMBL" id="QUSF01000007">
    <property type="protein sequence ID" value="RLW07633.1"/>
    <property type="molecule type" value="Genomic_DNA"/>
</dbReference>
<reference evidence="7 8" key="1">
    <citation type="journal article" date="2018" name="Proc. R. Soc. B">
        <title>A non-coding region near Follistatin controls head colour polymorphism in the Gouldian finch.</title>
        <authorList>
            <person name="Toomey M.B."/>
            <person name="Marques C.I."/>
            <person name="Andrade P."/>
            <person name="Araujo P.M."/>
            <person name="Sabatino S."/>
            <person name="Gazda M.A."/>
            <person name="Afonso S."/>
            <person name="Lopes R.J."/>
            <person name="Corbo J.C."/>
            <person name="Carneiro M."/>
        </authorList>
    </citation>
    <scope>NUCLEOTIDE SEQUENCE [LARGE SCALE GENOMIC DNA]</scope>
    <source>
        <strain evidence="7">Red01</strain>
        <tissue evidence="7">Muscle</tissue>
    </source>
</reference>
<evidence type="ECO:0000256" key="3">
    <source>
        <dbReference type="ARBA" id="ARBA00022553"/>
    </source>
</evidence>
<dbReference type="PANTHER" id="PTHR10528:SF16">
    <property type="entry name" value="AF4_FMR2 FAMILY MEMBER 3"/>
    <property type="match status" value="1"/>
</dbReference>
<feature type="domain" description="AF4/FMR2 C-terminal homology" evidence="6">
    <location>
        <begin position="1"/>
        <end position="119"/>
    </location>
</feature>
<comment type="similarity">
    <text evidence="2">Belongs to the AF4 family.</text>
</comment>
<proteinExistence type="inferred from homology"/>
<dbReference type="OrthoDB" id="6382204at2759"/>
<dbReference type="InterPro" id="IPR043640">
    <property type="entry name" value="AF4/FMR2_CHD"/>
</dbReference>